<evidence type="ECO:0000313" key="2">
    <source>
        <dbReference type="EMBL" id="KAK9158864.1"/>
    </source>
</evidence>
<reference evidence="2 3" key="1">
    <citation type="submission" date="2024-01" db="EMBL/GenBank/DDBJ databases">
        <title>Genome assemblies of Stephania.</title>
        <authorList>
            <person name="Yang L."/>
        </authorList>
    </citation>
    <scope>NUCLEOTIDE SEQUENCE [LARGE SCALE GENOMIC DNA]</scope>
    <source>
        <strain evidence="2">JXDWG</strain>
        <tissue evidence="2">Leaf</tissue>
    </source>
</reference>
<organism evidence="2 3">
    <name type="scientific">Stephania cephalantha</name>
    <dbReference type="NCBI Taxonomy" id="152367"/>
    <lineage>
        <taxon>Eukaryota</taxon>
        <taxon>Viridiplantae</taxon>
        <taxon>Streptophyta</taxon>
        <taxon>Embryophyta</taxon>
        <taxon>Tracheophyta</taxon>
        <taxon>Spermatophyta</taxon>
        <taxon>Magnoliopsida</taxon>
        <taxon>Ranunculales</taxon>
        <taxon>Menispermaceae</taxon>
        <taxon>Menispermoideae</taxon>
        <taxon>Cissampelideae</taxon>
        <taxon>Stephania</taxon>
    </lineage>
</organism>
<dbReference type="PANTHER" id="PTHR10811">
    <property type="entry name" value="FRINGE-RELATED"/>
    <property type="match status" value="1"/>
</dbReference>
<dbReference type="Gene3D" id="3.90.550.50">
    <property type="match status" value="1"/>
</dbReference>
<dbReference type="EMBL" id="JBBNAG010000002">
    <property type="protein sequence ID" value="KAK9158864.1"/>
    <property type="molecule type" value="Genomic_DNA"/>
</dbReference>
<keyword evidence="1" id="KW-0812">Transmembrane</keyword>
<proteinExistence type="predicted"/>
<name>A0AAP0KXD4_9MAGN</name>
<evidence type="ECO:0000313" key="3">
    <source>
        <dbReference type="Proteomes" id="UP001419268"/>
    </source>
</evidence>
<dbReference type="AlphaFoldDB" id="A0AAP0KXD4"/>
<gene>
    <name evidence="2" type="ORF">Scep_005438</name>
</gene>
<accession>A0AAP0KXD4</accession>
<sequence>MSTIRKTIHNLLKLSKSVAQRAGDSFTFMMKISLLISLSVLIVLLFFSTTTHHGEKLIEVADTVHPNRDTHLEELNKEEPATNISHILFGIASSANTWADRTQLNRIWWDPNATRGFVWLDEPLAHSESTHSSPLIRVSEDTSRFKYSCSFGNRSAIRIARIVLESFRLGIDDVRWFVMGDEHRRPLYISERGIWEFAGRGDYARRSR</sequence>
<dbReference type="Proteomes" id="UP001419268">
    <property type="component" value="Unassembled WGS sequence"/>
</dbReference>
<keyword evidence="3" id="KW-1185">Reference proteome</keyword>
<protein>
    <submittedName>
        <fullName evidence="2">Uncharacterized protein</fullName>
    </submittedName>
</protein>
<keyword evidence="1" id="KW-0472">Membrane</keyword>
<keyword evidence="1" id="KW-1133">Transmembrane helix</keyword>
<feature type="transmembrane region" description="Helical" evidence="1">
    <location>
        <begin position="28"/>
        <end position="47"/>
    </location>
</feature>
<evidence type="ECO:0000256" key="1">
    <source>
        <dbReference type="SAM" id="Phobius"/>
    </source>
</evidence>
<comment type="caution">
    <text evidence="2">The sequence shown here is derived from an EMBL/GenBank/DDBJ whole genome shotgun (WGS) entry which is preliminary data.</text>
</comment>